<accession>S4Y1D0</accession>
<dbReference type="Proteomes" id="UP000014803">
    <property type="component" value="Chromosome"/>
</dbReference>
<gene>
    <name evidence="1" type="ORF">SCE1572_31180</name>
</gene>
<organism evidence="1 2">
    <name type="scientific">Sorangium cellulosum So0157-2</name>
    <dbReference type="NCBI Taxonomy" id="1254432"/>
    <lineage>
        <taxon>Bacteria</taxon>
        <taxon>Pseudomonadati</taxon>
        <taxon>Myxococcota</taxon>
        <taxon>Polyangia</taxon>
        <taxon>Polyangiales</taxon>
        <taxon>Polyangiaceae</taxon>
        <taxon>Sorangium</taxon>
    </lineage>
</organism>
<reference evidence="1 2" key="1">
    <citation type="journal article" date="2013" name="Sci. Rep.">
        <title>Extraordinary expansion of a Sorangium cellulosum genome from an alkaline milieu.</title>
        <authorList>
            <person name="Han K."/>
            <person name="Li Z.F."/>
            <person name="Peng R."/>
            <person name="Zhu L.P."/>
            <person name="Zhou T."/>
            <person name="Wang L.G."/>
            <person name="Li S.G."/>
            <person name="Zhang X.B."/>
            <person name="Hu W."/>
            <person name="Wu Z.H."/>
            <person name="Qin N."/>
            <person name="Li Y.Z."/>
        </authorList>
    </citation>
    <scope>NUCLEOTIDE SEQUENCE [LARGE SCALE GENOMIC DNA]</scope>
    <source>
        <strain evidence="1 2">So0157-2</strain>
    </source>
</reference>
<protein>
    <submittedName>
        <fullName evidence="1">Uncharacterized protein</fullName>
    </submittedName>
</protein>
<name>S4Y1D0_SORCE</name>
<dbReference type="eggNOG" id="COG0525">
    <property type="taxonomic scope" value="Bacteria"/>
</dbReference>
<sequence length="88" mass="8663">MAAVNKRKSELGASVGRVVSDLALGANAATLARLKPALGDVLTAVRAGAHELVERPELADGEVLVVRCEVEAGAAAAAGAGDAAATTE</sequence>
<evidence type="ECO:0000313" key="1">
    <source>
        <dbReference type="EMBL" id="AGP38549.1"/>
    </source>
</evidence>
<dbReference type="EMBL" id="CP003969">
    <property type="protein sequence ID" value="AGP38549.1"/>
    <property type="molecule type" value="Genomic_DNA"/>
</dbReference>
<dbReference type="HOGENOM" id="CLU_2467390_0_0_7"/>
<dbReference type="PATRIC" id="fig|1254432.3.peg.7045"/>
<dbReference type="AlphaFoldDB" id="S4Y1D0"/>
<evidence type="ECO:0000313" key="2">
    <source>
        <dbReference type="Proteomes" id="UP000014803"/>
    </source>
</evidence>
<dbReference type="KEGG" id="scu:SCE1572_31180"/>
<dbReference type="STRING" id="1254432.SCE1572_31180"/>
<proteinExistence type="predicted"/>